<dbReference type="EMBL" id="MTYJ01000326">
    <property type="protein sequence ID" value="OWA53515.1"/>
    <property type="molecule type" value="Genomic_DNA"/>
</dbReference>
<evidence type="ECO:0000313" key="3">
    <source>
        <dbReference type="Proteomes" id="UP000192578"/>
    </source>
</evidence>
<comment type="caution">
    <text evidence="2">The sequence shown here is derived from an EMBL/GenBank/DDBJ whole genome shotgun (WGS) entry which is preliminary data.</text>
</comment>
<keyword evidence="3" id="KW-1185">Reference proteome</keyword>
<evidence type="ECO:0008006" key="4">
    <source>
        <dbReference type="Google" id="ProtNLM"/>
    </source>
</evidence>
<feature type="compositionally biased region" description="Low complexity" evidence="1">
    <location>
        <begin position="89"/>
        <end position="113"/>
    </location>
</feature>
<feature type="compositionally biased region" description="Basic and acidic residues" evidence="1">
    <location>
        <begin position="75"/>
        <end position="87"/>
    </location>
</feature>
<evidence type="ECO:0000256" key="1">
    <source>
        <dbReference type="SAM" id="MobiDB-lite"/>
    </source>
</evidence>
<evidence type="ECO:0000313" key="2">
    <source>
        <dbReference type="EMBL" id="OWA53515.1"/>
    </source>
</evidence>
<sequence length="170" mass="18186">MYKKDGSLNKRYSSSRAAVAAGSGSGSRGNNTPASLSSNSSSNSHTGHSSGYSPSPSPSNVQSSSGGNKNSGGDLHYKKDGSLDKRYKSSQQQMASTSTSTSSGTQSSDYTTTPIRVLRRGAGSRMELRQSTVKKLFLSSSQLKRSEKKDFEREVCILARLGRHPNLNRI</sequence>
<organism evidence="2 3">
    <name type="scientific">Hypsibius exemplaris</name>
    <name type="common">Freshwater tardigrade</name>
    <dbReference type="NCBI Taxonomy" id="2072580"/>
    <lineage>
        <taxon>Eukaryota</taxon>
        <taxon>Metazoa</taxon>
        <taxon>Ecdysozoa</taxon>
        <taxon>Tardigrada</taxon>
        <taxon>Eutardigrada</taxon>
        <taxon>Parachela</taxon>
        <taxon>Hypsibioidea</taxon>
        <taxon>Hypsibiidae</taxon>
        <taxon>Hypsibius</taxon>
    </lineage>
</organism>
<name>A0A9X6NGK6_HYPEX</name>
<proteinExistence type="predicted"/>
<dbReference type="OrthoDB" id="4062651at2759"/>
<feature type="compositionally biased region" description="Low complexity" evidence="1">
    <location>
        <begin position="35"/>
        <end position="73"/>
    </location>
</feature>
<accession>A0A9X6NGK6</accession>
<protein>
    <recommendedName>
        <fullName evidence="4">Protein kinase domain-containing protein</fullName>
    </recommendedName>
</protein>
<reference evidence="3" key="1">
    <citation type="submission" date="2017-01" db="EMBL/GenBank/DDBJ databases">
        <title>Comparative genomics of anhydrobiosis in the tardigrade Hypsibius dujardini.</title>
        <authorList>
            <person name="Yoshida Y."/>
            <person name="Koutsovoulos G."/>
            <person name="Laetsch D."/>
            <person name="Stevens L."/>
            <person name="Kumar S."/>
            <person name="Horikawa D."/>
            <person name="Ishino K."/>
            <person name="Komine S."/>
            <person name="Tomita M."/>
            <person name="Blaxter M."/>
            <person name="Arakawa K."/>
        </authorList>
    </citation>
    <scope>NUCLEOTIDE SEQUENCE [LARGE SCALE GENOMIC DNA]</scope>
    <source>
        <strain evidence="3">Z151</strain>
    </source>
</reference>
<gene>
    <name evidence="2" type="ORF">BV898_17941</name>
</gene>
<dbReference type="Proteomes" id="UP000192578">
    <property type="component" value="Unassembled WGS sequence"/>
</dbReference>
<feature type="region of interest" description="Disordered" evidence="1">
    <location>
        <begin position="1"/>
        <end position="129"/>
    </location>
</feature>
<dbReference type="AlphaFoldDB" id="A0A9X6NGK6"/>